<evidence type="ECO:0000313" key="2">
    <source>
        <dbReference type="Proteomes" id="UP000708208"/>
    </source>
</evidence>
<reference evidence="1" key="1">
    <citation type="submission" date="2021-06" db="EMBL/GenBank/DDBJ databases">
        <authorList>
            <person name="Hodson N. C."/>
            <person name="Mongue J. A."/>
            <person name="Jaron S. K."/>
        </authorList>
    </citation>
    <scope>NUCLEOTIDE SEQUENCE</scope>
</reference>
<protein>
    <submittedName>
        <fullName evidence="1">Uncharacterized protein</fullName>
    </submittedName>
</protein>
<sequence length="75" mass="8938">RGHDICNLLLSVLVLRGLYRHSILTRCMRTLDWSSYKVIKTLVLVQLILCDLNDILMDLFWQAYSFMLKTSYHLY</sequence>
<keyword evidence="2" id="KW-1185">Reference proteome</keyword>
<comment type="caution">
    <text evidence="1">The sequence shown here is derived from an EMBL/GenBank/DDBJ whole genome shotgun (WGS) entry which is preliminary data.</text>
</comment>
<organism evidence="1 2">
    <name type="scientific">Allacma fusca</name>
    <dbReference type="NCBI Taxonomy" id="39272"/>
    <lineage>
        <taxon>Eukaryota</taxon>
        <taxon>Metazoa</taxon>
        <taxon>Ecdysozoa</taxon>
        <taxon>Arthropoda</taxon>
        <taxon>Hexapoda</taxon>
        <taxon>Collembola</taxon>
        <taxon>Symphypleona</taxon>
        <taxon>Sminthuridae</taxon>
        <taxon>Allacma</taxon>
    </lineage>
</organism>
<proteinExistence type="predicted"/>
<accession>A0A8J2KFR7</accession>
<gene>
    <name evidence="1" type="ORF">AFUS01_LOCUS27679</name>
</gene>
<feature type="non-terminal residue" evidence="1">
    <location>
        <position position="1"/>
    </location>
</feature>
<dbReference type="AlphaFoldDB" id="A0A8J2KFR7"/>
<name>A0A8J2KFR7_9HEXA</name>
<dbReference type="EMBL" id="CAJVCH010385855">
    <property type="protein sequence ID" value="CAG7817096.1"/>
    <property type="molecule type" value="Genomic_DNA"/>
</dbReference>
<evidence type="ECO:0000313" key="1">
    <source>
        <dbReference type="EMBL" id="CAG7817096.1"/>
    </source>
</evidence>
<dbReference type="Proteomes" id="UP000708208">
    <property type="component" value="Unassembled WGS sequence"/>
</dbReference>